<protein>
    <recommendedName>
        <fullName evidence="1">Phosphoadenosine phosphosulphate reductase domain-containing protein</fullName>
    </recommendedName>
</protein>
<dbReference type="AlphaFoldDB" id="A0A0F9QRI3"/>
<dbReference type="EMBL" id="LAZR01001412">
    <property type="protein sequence ID" value="KKN45089.1"/>
    <property type="molecule type" value="Genomic_DNA"/>
</dbReference>
<dbReference type="PANTHER" id="PTHR43196:SF2">
    <property type="entry name" value="PHOSPHOADENOSINE PHOSPHOSULFATE REDUCTASE"/>
    <property type="match status" value="1"/>
</dbReference>
<comment type="caution">
    <text evidence="2">The sequence shown here is derived from an EMBL/GenBank/DDBJ whole genome shotgun (WGS) entry which is preliminary data.</text>
</comment>
<dbReference type="SUPFAM" id="SSF52402">
    <property type="entry name" value="Adenine nucleotide alpha hydrolases-like"/>
    <property type="match status" value="1"/>
</dbReference>
<dbReference type="InterPro" id="IPR050128">
    <property type="entry name" value="Sulfate_adenylyltrnsfr_sub2"/>
</dbReference>
<evidence type="ECO:0000259" key="1">
    <source>
        <dbReference type="Pfam" id="PF01507"/>
    </source>
</evidence>
<feature type="domain" description="Phosphoadenosine phosphosulphate reductase" evidence="1">
    <location>
        <begin position="33"/>
        <end position="193"/>
    </location>
</feature>
<organism evidence="2">
    <name type="scientific">marine sediment metagenome</name>
    <dbReference type="NCBI Taxonomy" id="412755"/>
    <lineage>
        <taxon>unclassified sequences</taxon>
        <taxon>metagenomes</taxon>
        <taxon>ecological metagenomes</taxon>
    </lineage>
</organism>
<dbReference type="Gene3D" id="3.40.50.620">
    <property type="entry name" value="HUPs"/>
    <property type="match status" value="1"/>
</dbReference>
<name>A0A0F9QRI3_9ZZZZ</name>
<dbReference type="InterPro" id="IPR002500">
    <property type="entry name" value="PAPS_reduct_dom"/>
</dbReference>
<dbReference type="Pfam" id="PF01507">
    <property type="entry name" value="PAPS_reduct"/>
    <property type="match status" value="1"/>
</dbReference>
<evidence type="ECO:0000313" key="2">
    <source>
        <dbReference type="EMBL" id="KKN45089.1"/>
    </source>
</evidence>
<dbReference type="PANTHER" id="PTHR43196">
    <property type="entry name" value="SULFATE ADENYLYLTRANSFERASE SUBUNIT 2"/>
    <property type="match status" value="1"/>
</dbReference>
<dbReference type="GO" id="GO:0003824">
    <property type="term" value="F:catalytic activity"/>
    <property type="evidence" value="ECO:0007669"/>
    <property type="project" value="InterPro"/>
</dbReference>
<accession>A0A0F9QRI3</accession>
<dbReference type="InterPro" id="IPR014729">
    <property type="entry name" value="Rossmann-like_a/b/a_fold"/>
</dbReference>
<reference evidence="2" key="1">
    <citation type="journal article" date="2015" name="Nature">
        <title>Complex archaea that bridge the gap between prokaryotes and eukaryotes.</title>
        <authorList>
            <person name="Spang A."/>
            <person name="Saw J.H."/>
            <person name="Jorgensen S.L."/>
            <person name="Zaremba-Niedzwiedzka K."/>
            <person name="Martijn J."/>
            <person name="Lind A.E."/>
            <person name="van Eijk R."/>
            <person name="Schleper C."/>
            <person name="Guy L."/>
            <person name="Ettema T.J."/>
        </authorList>
    </citation>
    <scope>NUCLEOTIDE SEQUENCE</scope>
</reference>
<proteinExistence type="predicted"/>
<gene>
    <name evidence="2" type="ORF">LCGC14_0686710</name>
</gene>
<sequence>MTRHGQVDMLNLLTKEELSIELLRAYEPPAGYYLAFSGGKDSQVILDLAERAGVKYDAHYCVSPIDPPEIYQFIKQYYPTVAWDFHARGFWKTVVKKGLPRRQGRWCCEYIKEAGGAGRTVIVGVRREESNSRSRQKCFDLHRGNRFGGSRYLLRPIMAWTTGEIWGYLERRRLPHCKLYDEGWERIGCVLCPFSRKTKMEIARFPKIAYLWRRSCDRIAERRLAAGHESMIDGQEIWDWWITRDKEAIARDKIQRKIPCRIVP</sequence>